<dbReference type="AlphaFoldDB" id="A4BPU1"/>
<evidence type="ECO:0000259" key="1">
    <source>
        <dbReference type="SMART" id="SM01321"/>
    </source>
</evidence>
<gene>
    <name evidence="2" type="ORF">NB231_04285</name>
</gene>
<dbReference type="SMART" id="SM01321">
    <property type="entry name" value="Y1_Tnp"/>
    <property type="match status" value="1"/>
</dbReference>
<name>A4BPU1_9GAMM</name>
<dbReference type="InterPro" id="IPR002686">
    <property type="entry name" value="Transposase_17"/>
</dbReference>
<feature type="domain" description="Transposase IS200-like" evidence="1">
    <location>
        <begin position="1"/>
        <end position="85"/>
    </location>
</feature>
<dbReference type="InterPro" id="IPR036515">
    <property type="entry name" value="Transposase_17_sf"/>
</dbReference>
<dbReference type="SUPFAM" id="SSF143422">
    <property type="entry name" value="Transposase IS200-like"/>
    <property type="match status" value="1"/>
</dbReference>
<dbReference type="GO" id="GO:0043565">
    <property type="term" value="F:sequence-specific DNA binding"/>
    <property type="evidence" value="ECO:0007669"/>
    <property type="project" value="TreeGrafter"/>
</dbReference>
<comment type="caution">
    <text evidence="2">The sequence shown here is derived from an EMBL/GenBank/DDBJ whole genome shotgun (WGS) entry which is preliminary data.</text>
</comment>
<reference evidence="2 3" key="1">
    <citation type="submission" date="2006-02" db="EMBL/GenBank/DDBJ databases">
        <authorList>
            <person name="Waterbury J."/>
            <person name="Ferriera S."/>
            <person name="Johnson J."/>
            <person name="Kravitz S."/>
            <person name="Halpern A."/>
            <person name="Remington K."/>
            <person name="Beeson K."/>
            <person name="Tran B."/>
            <person name="Rogers Y.-H."/>
            <person name="Friedman R."/>
            <person name="Venter J.C."/>
        </authorList>
    </citation>
    <scope>NUCLEOTIDE SEQUENCE [LARGE SCALE GENOMIC DNA]</scope>
    <source>
        <strain evidence="2 3">Nb-231</strain>
    </source>
</reference>
<dbReference type="GO" id="GO:0006313">
    <property type="term" value="P:DNA transposition"/>
    <property type="evidence" value="ECO:0007669"/>
    <property type="project" value="InterPro"/>
</dbReference>
<sequence>MYFFTVVTHNRAPIFSAEAQVDLLRAAFRRAHQFRPFEIDALVVLSDHLHCIWRLPEGVGDYSGRWRVIKKGFSRAVTRQVNTRNERPV</sequence>
<dbReference type="PANTHER" id="PTHR36966:SF1">
    <property type="entry name" value="REP-ASSOCIATED TYROSINE TRANSPOSASE"/>
    <property type="match status" value="1"/>
</dbReference>
<organism evidence="2 3">
    <name type="scientific">Nitrococcus mobilis Nb-231</name>
    <dbReference type="NCBI Taxonomy" id="314278"/>
    <lineage>
        <taxon>Bacteria</taxon>
        <taxon>Pseudomonadati</taxon>
        <taxon>Pseudomonadota</taxon>
        <taxon>Gammaproteobacteria</taxon>
        <taxon>Chromatiales</taxon>
        <taxon>Ectothiorhodospiraceae</taxon>
        <taxon>Nitrococcus</taxon>
    </lineage>
</organism>
<dbReference type="PANTHER" id="PTHR36966">
    <property type="entry name" value="REP-ASSOCIATED TYROSINE TRANSPOSASE"/>
    <property type="match status" value="1"/>
</dbReference>
<dbReference type="Proteomes" id="UP000003374">
    <property type="component" value="Unassembled WGS sequence"/>
</dbReference>
<dbReference type="GO" id="GO:0004803">
    <property type="term" value="F:transposase activity"/>
    <property type="evidence" value="ECO:0007669"/>
    <property type="project" value="InterPro"/>
</dbReference>
<dbReference type="NCBIfam" id="NF047646">
    <property type="entry name" value="REP_Tyr_transpos"/>
    <property type="match status" value="1"/>
</dbReference>
<dbReference type="eggNOG" id="COG1943">
    <property type="taxonomic scope" value="Bacteria"/>
</dbReference>
<keyword evidence="3" id="KW-1185">Reference proteome</keyword>
<accession>A4BPU1</accession>
<dbReference type="InterPro" id="IPR052715">
    <property type="entry name" value="RAYT_transposase"/>
</dbReference>
<dbReference type="EMBL" id="AAOF01000004">
    <property type="protein sequence ID" value="EAR22096.1"/>
    <property type="molecule type" value="Genomic_DNA"/>
</dbReference>
<evidence type="ECO:0000313" key="3">
    <source>
        <dbReference type="Proteomes" id="UP000003374"/>
    </source>
</evidence>
<protein>
    <recommendedName>
        <fullName evidence="1">Transposase IS200-like domain-containing protein</fullName>
    </recommendedName>
</protein>
<dbReference type="Gene3D" id="3.30.70.1290">
    <property type="entry name" value="Transposase IS200-like"/>
    <property type="match status" value="1"/>
</dbReference>
<proteinExistence type="predicted"/>
<dbReference type="HOGENOM" id="CLU_068226_6_2_6"/>
<evidence type="ECO:0000313" key="2">
    <source>
        <dbReference type="EMBL" id="EAR22096.1"/>
    </source>
</evidence>